<organism evidence="5 6">
    <name type="scientific">Cyphellophora europaea (strain CBS 101466)</name>
    <name type="common">Phialophora europaea</name>
    <dbReference type="NCBI Taxonomy" id="1220924"/>
    <lineage>
        <taxon>Eukaryota</taxon>
        <taxon>Fungi</taxon>
        <taxon>Dikarya</taxon>
        <taxon>Ascomycota</taxon>
        <taxon>Pezizomycotina</taxon>
        <taxon>Eurotiomycetes</taxon>
        <taxon>Chaetothyriomycetidae</taxon>
        <taxon>Chaetothyriales</taxon>
        <taxon>Cyphellophoraceae</taxon>
        <taxon>Cyphellophora</taxon>
    </lineage>
</organism>
<evidence type="ECO:0000256" key="1">
    <source>
        <dbReference type="ARBA" id="ARBA00022695"/>
    </source>
</evidence>
<dbReference type="Pfam" id="PF00899">
    <property type="entry name" value="ThiF"/>
    <property type="match status" value="1"/>
</dbReference>
<dbReference type="SMART" id="SM00450">
    <property type="entry name" value="RHOD"/>
    <property type="match status" value="1"/>
</dbReference>
<evidence type="ECO:0000259" key="4">
    <source>
        <dbReference type="PROSITE" id="PS50206"/>
    </source>
</evidence>
<keyword evidence="1" id="KW-0808">Transferase</keyword>
<accession>W2RSY7</accession>
<proteinExistence type="predicted"/>
<dbReference type="AlphaFoldDB" id="W2RSY7"/>
<dbReference type="FunCoup" id="W2RSY7">
    <property type="interactions" value="839"/>
</dbReference>
<evidence type="ECO:0000313" key="6">
    <source>
        <dbReference type="Proteomes" id="UP000030752"/>
    </source>
</evidence>
<dbReference type="EMBL" id="KB822722">
    <property type="protein sequence ID" value="ETN38853.1"/>
    <property type="molecule type" value="Genomic_DNA"/>
</dbReference>
<evidence type="ECO:0000256" key="2">
    <source>
        <dbReference type="ARBA" id="ARBA00043893"/>
    </source>
</evidence>
<dbReference type="OrthoDB" id="10261062at2759"/>
<feature type="region of interest" description="Disordered" evidence="3">
    <location>
        <begin position="1"/>
        <end position="40"/>
    </location>
</feature>
<feature type="domain" description="Rhodanese" evidence="4">
    <location>
        <begin position="376"/>
        <end position="480"/>
    </location>
</feature>
<dbReference type="GO" id="GO:0070566">
    <property type="term" value="F:adenylyltransferase activity"/>
    <property type="evidence" value="ECO:0007669"/>
    <property type="project" value="EnsemblFungi"/>
</dbReference>
<dbReference type="GO" id="GO:0005737">
    <property type="term" value="C:cytoplasm"/>
    <property type="evidence" value="ECO:0007669"/>
    <property type="project" value="TreeGrafter"/>
</dbReference>
<dbReference type="InterPro" id="IPR000594">
    <property type="entry name" value="ThiF_NAD_FAD-bd"/>
</dbReference>
<dbReference type="Pfam" id="PF00581">
    <property type="entry name" value="Rhodanese"/>
    <property type="match status" value="1"/>
</dbReference>
<dbReference type="InterPro" id="IPR036873">
    <property type="entry name" value="Rhodanese-like_dom_sf"/>
</dbReference>
<dbReference type="GeneID" id="19974233"/>
<dbReference type="GO" id="GO:2000220">
    <property type="term" value="P:regulation of pseudohyphal growth"/>
    <property type="evidence" value="ECO:0007669"/>
    <property type="project" value="EnsemblFungi"/>
</dbReference>
<dbReference type="Proteomes" id="UP000030752">
    <property type="component" value="Unassembled WGS sequence"/>
</dbReference>
<name>W2RSY7_CYPE1</name>
<dbReference type="PROSITE" id="PS50206">
    <property type="entry name" value="RHODANESE_3"/>
    <property type="match status" value="1"/>
</dbReference>
<dbReference type="InterPro" id="IPR001763">
    <property type="entry name" value="Rhodanese-like_dom"/>
</dbReference>
<dbReference type="Gene3D" id="3.40.250.10">
    <property type="entry name" value="Rhodanese-like domain"/>
    <property type="match status" value="1"/>
</dbReference>
<dbReference type="InterPro" id="IPR035985">
    <property type="entry name" value="Ubiquitin-activating_enz"/>
</dbReference>
<dbReference type="GO" id="GO:0001403">
    <property type="term" value="P:invasive growth in response to glucose limitation"/>
    <property type="evidence" value="ECO:0007669"/>
    <property type="project" value="EnsemblFungi"/>
</dbReference>
<dbReference type="VEuPathDB" id="FungiDB:HMPREF1541_06894"/>
<protein>
    <recommendedName>
        <fullName evidence="4">Rhodanese domain-containing protein</fullName>
    </recommendedName>
</protein>
<feature type="compositionally biased region" description="Polar residues" evidence="3">
    <location>
        <begin position="1"/>
        <end position="18"/>
    </location>
</feature>
<dbReference type="GO" id="GO:0007114">
    <property type="term" value="P:cell budding"/>
    <property type="evidence" value="ECO:0007669"/>
    <property type="project" value="EnsemblFungi"/>
</dbReference>
<dbReference type="InParanoid" id="W2RSY7"/>
<dbReference type="GO" id="GO:0004792">
    <property type="term" value="F:thiosulfate-cyanide sulfurtransferase activity"/>
    <property type="evidence" value="ECO:0007669"/>
    <property type="project" value="EnsemblFungi"/>
</dbReference>
<dbReference type="GO" id="GO:0002143">
    <property type="term" value="P:tRNA wobble position uridine thiolation"/>
    <property type="evidence" value="ECO:0007669"/>
    <property type="project" value="EnsemblFungi"/>
</dbReference>
<dbReference type="GO" id="GO:0042802">
    <property type="term" value="F:identical protein binding"/>
    <property type="evidence" value="ECO:0007669"/>
    <property type="project" value="EnsemblFungi"/>
</dbReference>
<dbReference type="GO" id="GO:0032447">
    <property type="term" value="P:protein urmylation"/>
    <property type="evidence" value="ECO:0007669"/>
    <property type="project" value="EnsemblFungi"/>
</dbReference>
<dbReference type="GO" id="GO:0042292">
    <property type="term" value="F:URM1 activating enzyme activity"/>
    <property type="evidence" value="ECO:0007669"/>
    <property type="project" value="EnsemblFungi"/>
</dbReference>
<evidence type="ECO:0000313" key="5">
    <source>
        <dbReference type="EMBL" id="ETN38853.1"/>
    </source>
</evidence>
<feature type="compositionally biased region" description="Basic and acidic residues" evidence="3">
    <location>
        <begin position="19"/>
        <end position="29"/>
    </location>
</feature>
<dbReference type="HOGENOM" id="CLU_013325_1_2_1"/>
<reference evidence="5 6" key="1">
    <citation type="submission" date="2013-03" db="EMBL/GenBank/DDBJ databases">
        <title>The Genome Sequence of Phialophora europaea CBS 101466.</title>
        <authorList>
            <consortium name="The Broad Institute Genomics Platform"/>
            <person name="Cuomo C."/>
            <person name="de Hoog S."/>
            <person name="Gorbushina A."/>
            <person name="Walker B."/>
            <person name="Young S.K."/>
            <person name="Zeng Q."/>
            <person name="Gargeya S."/>
            <person name="Fitzgerald M."/>
            <person name="Haas B."/>
            <person name="Abouelleil A."/>
            <person name="Allen A.W."/>
            <person name="Alvarado L."/>
            <person name="Arachchi H.M."/>
            <person name="Berlin A.M."/>
            <person name="Chapman S.B."/>
            <person name="Gainer-Dewar J."/>
            <person name="Goldberg J."/>
            <person name="Griggs A."/>
            <person name="Gujja S."/>
            <person name="Hansen M."/>
            <person name="Howarth C."/>
            <person name="Imamovic A."/>
            <person name="Ireland A."/>
            <person name="Larimer J."/>
            <person name="McCowan C."/>
            <person name="Murphy C."/>
            <person name="Pearson M."/>
            <person name="Poon T.W."/>
            <person name="Priest M."/>
            <person name="Roberts A."/>
            <person name="Saif S."/>
            <person name="Shea T."/>
            <person name="Sisk P."/>
            <person name="Sykes S."/>
            <person name="Wortman J."/>
            <person name="Nusbaum C."/>
            <person name="Birren B."/>
        </authorList>
    </citation>
    <scope>NUCLEOTIDE SEQUENCE [LARGE SCALE GENOMIC DNA]</scope>
    <source>
        <strain evidence="5 6">CBS 101466</strain>
    </source>
</reference>
<gene>
    <name evidence="5" type="ORF">HMPREF1541_06894</name>
</gene>
<dbReference type="PANTHER" id="PTHR10953:SF102">
    <property type="entry name" value="ADENYLYLTRANSFERASE AND SULFURTRANSFERASE MOCS3"/>
    <property type="match status" value="1"/>
</dbReference>
<sequence>MQPTDTSPATNGATQHMHTNGDHGNHHEPPLSAPSRLIPPDPLTSRYSRQLLLPPLHGLAGQRLLSSSRVLLVGLGGLGCPAALYLAAAGVGTLGFVDADVVEESNLHRQILHAEDRVGMLKVESAREGVRAVNSAVEVRCWGERVGGRRVVEILEGGGGGDGRRDGEAEGKGRWDLVLDCSDNPATRYAVSDAAVLVGVPVVSGAAQRGEGQLMVLNWRWGEEKGGQKRGPCYRCVFPRPPDPEMVKGCSEIGVLGTAVGVVGVLMAQEAIKLLVNGGRVVDGGGREGKGEMLLFNAFGGGLKGMWRGVGLRGRRETCVSCGVEEVVRKSGGKKITRDEVLSGILDYETFCGKVEDVRVLRPDERVTAKQFLEVSHGQERVIDVREDIEIELGSRLPGTVNIPFSKIMRDAEEAFQGVEWQDEAETGKGDEKVYFVCHRGNDSQIAARRLKELDEQLGRKRGWIGDVQGGFLAMERLQSGSH</sequence>
<dbReference type="GO" id="GO:0034599">
    <property type="term" value="P:cellular response to oxidative stress"/>
    <property type="evidence" value="ECO:0007669"/>
    <property type="project" value="EnsemblFungi"/>
</dbReference>
<keyword evidence="1" id="KW-0548">Nucleotidyltransferase</keyword>
<evidence type="ECO:0000256" key="3">
    <source>
        <dbReference type="SAM" id="MobiDB-lite"/>
    </source>
</evidence>
<dbReference type="eggNOG" id="KOG2017">
    <property type="taxonomic scope" value="Eukaryota"/>
</dbReference>
<dbReference type="CDD" id="cd00757">
    <property type="entry name" value="ThiF_MoeB_HesA_family"/>
    <property type="match status" value="1"/>
</dbReference>
<dbReference type="InterPro" id="IPR045886">
    <property type="entry name" value="ThiF/MoeB/HesA"/>
</dbReference>
<keyword evidence="6" id="KW-1185">Reference proteome</keyword>
<comment type="function">
    <text evidence="2">Plays a central role in 2-thiolation of mcm(5)S(2)U at tRNA wobble positions of cytosolic tRNA(Lys), tRNA(Glu) and tRNA(Gln). Also essential during biosynthesis of the molybdenum cofactor. Acts by mediating the C-terminal thiocarboxylation of sulfur carriers urm1 and mocs2a. Its N-terminus first activates urm1 and mocs2a as acyl-adenylates (-COAMP), then the persulfide sulfur on the catalytic cysteine is transferred to urm1 and mocs2a to form thiocarboxylation (-COSH) of their C-terminus. The reaction probably involves hydrogen sulfide that is generated from the persulfide intermediate and that acts as a nucleophile towards urm1 and mocs2a. Subsequently, a transient disulfide bond is formed. Does not use thiosulfate as sulfur donor; nfs1 probably acting as a sulfur donor for thiocarboxylation reactions.</text>
</comment>
<dbReference type="SUPFAM" id="SSF69572">
    <property type="entry name" value="Activating enzymes of the ubiquitin-like proteins"/>
    <property type="match status" value="1"/>
</dbReference>
<dbReference type="PANTHER" id="PTHR10953">
    <property type="entry name" value="UBIQUITIN-ACTIVATING ENZYME E1"/>
    <property type="match status" value="1"/>
</dbReference>
<dbReference type="RefSeq" id="XP_008719442.1">
    <property type="nucleotide sequence ID" value="XM_008721220.1"/>
</dbReference>
<dbReference type="STRING" id="1220924.W2RSY7"/>
<dbReference type="Gene3D" id="3.40.50.720">
    <property type="entry name" value="NAD(P)-binding Rossmann-like Domain"/>
    <property type="match status" value="1"/>
</dbReference>